<feature type="compositionally biased region" description="Basic and acidic residues" evidence="1">
    <location>
        <begin position="64"/>
        <end position="75"/>
    </location>
</feature>
<name>A0A6J4P730_9ACTN</name>
<feature type="compositionally biased region" description="Low complexity" evidence="1">
    <location>
        <begin position="130"/>
        <end position="141"/>
    </location>
</feature>
<dbReference type="AlphaFoldDB" id="A0A6J4P730"/>
<accession>A0A6J4P730</accession>
<dbReference type="EMBL" id="CADCUN010000245">
    <property type="protein sequence ID" value="CAA9404507.1"/>
    <property type="molecule type" value="Genomic_DNA"/>
</dbReference>
<reference evidence="2" key="1">
    <citation type="submission" date="2020-02" db="EMBL/GenBank/DDBJ databases">
        <authorList>
            <person name="Meier V. D."/>
        </authorList>
    </citation>
    <scope>NUCLEOTIDE SEQUENCE</scope>
    <source>
        <strain evidence="2">AVDCRST_MAG60</strain>
    </source>
</reference>
<feature type="compositionally biased region" description="Basic residues" evidence="1">
    <location>
        <begin position="175"/>
        <end position="185"/>
    </location>
</feature>
<protein>
    <submittedName>
        <fullName evidence="2">Efflux ABC transporter, ATP-binding protein</fullName>
    </submittedName>
</protein>
<proteinExistence type="predicted"/>
<gene>
    <name evidence="2" type="ORF">AVDCRST_MAG60-2294</name>
</gene>
<feature type="region of interest" description="Disordered" evidence="1">
    <location>
        <begin position="1"/>
        <end position="319"/>
    </location>
</feature>
<dbReference type="GO" id="GO:0005524">
    <property type="term" value="F:ATP binding"/>
    <property type="evidence" value="ECO:0007669"/>
    <property type="project" value="UniProtKB-KW"/>
</dbReference>
<feature type="compositionally biased region" description="Basic residues" evidence="1">
    <location>
        <begin position="90"/>
        <end position="99"/>
    </location>
</feature>
<evidence type="ECO:0000256" key="1">
    <source>
        <dbReference type="SAM" id="MobiDB-lite"/>
    </source>
</evidence>
<sequence length="319" mass="35143">DLCPDRRPGPRAHVRRTSQGRGLTASDPRDGAGRPRPHVHRRAGRDGGLHRTERSGEVDDGEDADRHPRPHERSPPGRRTRAPAPPGRARPTHRGRLRSANHPVVGPAAARLVRAAAEDVSHPCGPVPAQPVAVRGAARPRGPARHTGTAALPGPADAGRHHRSTPARPGDPLPRRAHHRARRHQQGQAARVPACPQRRARHHSDADHPRPPGHRGALRPGRRHRPRHRCLRRFTRRPARAGPVLTHARGRPGRRLRADPGRRSRREEGGGTTSVAVLPRRRQRCPDRRRHRSDLRRRGPVDPGAGHRGGHPRPLQAGL</sequence>
<feature type="compositionally biased region" description="Basic residues" evidence="1">
    <location>
        <begin position="9"/>
        <end position="18"/>
    </location>
</feature>
<feature type="compositionally biased region" description="Basic and acidic residues" evidence="1">
    <location>
        <begin position="44"/>
        <end position="57"/>
    </location>
</feature>
<feature type="compositionally biased region" description="Basic residues" evidence="1">
    <location>
        <begin position="211"/>
        <end position="239"/>
    </location>
</feature>
<feature type="compositionally biased region" description="Basic residues" evidence="1">
    <location>
        <begin position="279"/>
        <end position="295"/>
    </location>
</feature>
<organism evidence="2">
    <name type="scientific">uncultured Nocardioides sp</name>
    <dbReference type="NCBI Taxonomy" id="198441"/>
    <lineage>
        <taxon>Bacteria</taxon>
        <taxon>Bacillati</taxon>
        <taxon>Actinomycetota</taxon>
        <taxon>Actinomycetes</taxon>
        <taxon>Propionibacteriales</taxon>
        <taxon>Nocardioidaceae</taxon>
        <taxon>Nocardioides</taxon>
        <taxon>environmental samples</taxon>
    </lineage>
</organism>
<feature type="non-terminal residue" evidence="2">
    <location>
        <position position="319"/>
    </location>
</feature>
<evidence type="ECO:0000313" key="2">
    <source>
        <dbReference type="EMBL" id="CAA9404507.1"/>
    </source>
</evidence>
<keyword evidence="2" id="KW-0547">Nucleotide-binding</keyword>
<feature type="non-terminal residue" evidence="2">
    <location>
        <position position="1"/>
    </location>
</feature>
<feature type="compositionally biased region" description="Basic and acidic residues" evidence="1">
    <location>
        <begin position="256"/>
        <end position="269"/>
    </location>
</feature>
<keyword evidence="2" id="KW-0067">ATP-binding</keyword>